<evidence type="ECO:0000313" key="3">
    <source>
        <dbReference type="EMBL" id="KXZ48818.1"/>
    </source>
</evidence>
<keyword evidence="4" id="KW-1185">Reference proteome</keyword>
<dbReference type="Proteomes" id="UP000075714">
    <property type="component" value="Unassembled WGS sequence"/>
</dbReference>
<reference evidence="4" key="1">
    <citation type="journal article" date="2016" name="Nat. Commun.">
        <title>The Gonium pectorale genome demonstrates co-option of cell cycle regulation during the evolution of multicellularity.</title>
        <authorList>
            <person name="Hanschen E.R."/>
            <person name="Marriage T.N."/>
            <person name="Ferris P.J."/>
            <person name="Hamaji T."/>
            <person name="Toyoda A."/>
            <person name="Fujiyama A."/>
            <person name="Neme R."/>
            <person name="Noguchi H."/>
            <person name="Minakuchi Y."/>
            <person name="Suzuki M."/>
            <person name="Kawai-Toyooka H."/>
            <person name="Smith D.R."/>
            <person name="Sparks H."/>
            <person name="Anderson J."/>
            <person name="Bakaric R."/>
            <person name="Luria V."/>
            <person name="Karger A."/>
            <person name="Kirschner M.W."/>
            <person name="Durand P.M."/>
            <person name="Michod R.E."/>
            <person name="Nozaki H."/>
            <person name="Olson B.J."/>
        </authorList>
    </citation>
    <scope>NUCLEOTIDE SEQUENCE [LARGE SCALE GENOMIC DNA]</scope>
    <source>
        <strain evidence="4">NIES-2863</strain>
    </source>
</reference>
<gene>
    <name evidence="3" type="ORF">GPECTOR_25g403</name>
</gene>
<dbReference type="Pfam" id="PF23162">
    <property type="entry name" value="AEP_C962R"/>
    <property type="match status" value="1"/>
</dbReference>
<feature type="region of interest" description="Disordered" evidence="1">
    <location>
        <begin position="263"/>
        <end position="291"/>
    </location>
</feature>
<organism evidence="3 4">
    <name type="scientific">Gonium pectorale</name>
    <name type="common">Green alga</name>
    <dbReference type="NCBI Taxonomy" id="33097"/>
    <lineage>
        <taxon>Eukaryota</taxon>
        <taxon>Viridiplantae</taxon>
        <taxon>Chlorophyta</taxon>
        <taxon>core chlorophytes</taxon>
        <taxon>Chlorophyceae</taxon>
        <taxon>CS clade</taxon>
        <taxon>Chlamydomonadales</taxon>
        <taxon>Volvocaceae</taxon>
        <taxon>Gonium</taxon>
    </lineage>
</organism>
<dbReference type="EMBL" id="LSYV01000026">
    <property type="protein sequence ID" value="KXZ48818.1"/>
    <property type="molecule type" value="Genomic_DNA"/>
</dbReference>
<name>A0A150GG54_GONPE</name>
<evidence type="ECO:0000259" key="2">
    <source>
        <dbReference type="Pfam" id="PF23162"/>
    </source>
</evidence>
<dbReference type="AlphaFoldDB" id="A0A150GG54"/>
<comment type="caution">
    <text evidence="3">The sequence shown here is derived from an EMBL/GenBank/DDBJ whole genome shotgun (WGS) entry which is preliminary data.</text>
</comment>
<accession>A0A150GG54</accession>
<feature type="domain" description="C962R-like N-terminal AEP" evidence="2">
    <location>
        <begin position="42"/>
        <end position="198"/>
    </location>
</feature>
<evidence type="ECO:0000256" key="1">
    <source>
        <dbReference type="SAM" id="MobiDB-lite"/>
    </source>
</evidence>
<dbReference type="InterPro" id="IPR056443">
    <property type="entry name" value="AEP_C962R"/>
</dbReference>
<proteinExistence type="predicted"/>
<feature type="compositionally biased region" description="Gly residues" evidence="1">
    <location>
        <begin position="413"/>
        <end position="426"/>
    </location>
</feature>
<feature type="region of interest" description="Disordered" evidence="1">
    <location>
        <begin position="323"/>
        <end position="351"/>
    </location>
</feature>
<dbReference type="STRING" id="33097.A0A150GG54"/>
<sequence length="435" mass="46658">MAYPYVWPSPIPNVRLRPPFLEAYPVPPGKTFNINSFLGRFETHGGKFLVPQASYGAFLESYVEALEAGYQMFLTENYHQQVYKYFVELDWEWDTDLGLVMEVTPQLIALIASVAGEFYTLPYPNYITSIRTPFKVHLNFPQLLTTELLACVCRDRILEACRSKLSSYDVDWERLIDFPHGSLRLMGSRKGTHMDSDPAWVRDKAYHPAKLVDGKWRPGRMSPPLLSAASIFPAPYQVAAFERSPRYLDMVFSDMAAYKQKLEERRRRRAEAREAGGGPAAPPRNLPPGSGRLPLIVTLDVRPDDTVGVQIYIKSKFRTKGQQAFGGGAKARRGNPPVVDPREAPASVEAAPEASAAASGMSAAAAATAAVEAAAVEAAGTAGTAPAADDPGQHTVGGGQPEEGIAAGPAADPGGGAGGGGLGLHGGATYAAAAP</sequence>
<feature type="region of interest" description="Disordered" evidence="1">
    <location>
        <begin position="382"/>
        <end position="435"/>
    </location>
</feature>
<protein>
    <recommendedName>
        <fullName evidence="2">C962R-like N-terminal AEP domain-containing protein</fullName>
    </recommendedName>
</protein>
<dbReference type="OrthoDB" id="533622at2759"/>
<evidence type="ECO:0000313" key="4">
    <source>
        <dbReference type="Proteomes" id="UP000075714"/>
    </source>
</evidence>
<feature type="compositionally biased region" description="Low complexity" evidence="1">
    <location>
        <begin position="402"/>
        <end position="412"/>
    </location>
</feature>